<reference evidence="2 3" key="1">
    <citation type="submission" date="2013-11" db="EMBL/GenBank/DDBJ databases">
        <title>The Damaraland mole rat (Fukomys damarensis) genome and evolution of African mole rats.</title>
        <authorList>
            <person name="Gladyshev V.N."/>
            <person name="Fang X."/>
        </authorList>
    </citation>
    <scope>NUCLEOTIDE SEQUENCE [LARGE SCALE GENOMIC DNA]</scope>
    <source>
        <tissue evidence="2">Liver</tissue>
    </source>
</reference>
<keyword evidence="3" id="KW-1185">Reference proteome</keyword>
<sequence length="248" mass="26837">MPGTLRCGLAIHPLSRVDMVPGMEKDNNRAVKSAVSVAPTVTARVKHSDITEEPLGVDCWRTADTPSFSGKETSAEQLQEKEEVVDNMHPKKETAKEEGKRIRKKGETVAQREQKQGNPPLCQEALQARAGPELGRVLGSSSVRYDTVTLAEEARAAFLGLSLALSEQLLSLCPPWFTRADLCLAALLLLLLNQHSAFLLSTPQALQGPVGERPGHETPAAQRGLRQTGARVGEAQVSPVSEKLLRLP</sequence>
<evidence type="ECO:0000313" key="3">
    <source>
        <dbReference type="Proteomes" id="UP000028990"/>
    </source>
</evidence>
<feature type="region of interest" description="Disordered" evidence="1">
    <location>
        <begin position="208"/>
        <end position="248"/>
    </location>
</feature>
<gene>
    <name evidence="2" type="ORF">H920_01053</name>
</gene>
<accession>A0A091E4C0</accession>
<evidence type="ECO:0000313" key="2">
    <source>
        <dbReference type="EMBL" id="KFO37568.1"/>
    </source>
</evidence>
<organism evidence="2 3">
    <name type="scientific">Fukomys damarensis</name>
    <name type="common">Damaraland mole rat</name>
    <name type="synonym">Cryptomys damarensis</name>
    <dbReference type="NCBI Taxonomy" id="885580"/>
    <lineage>
        <taxon>Eukaryota</taxon>
        <taxon>Metazoa</taxon>
        <taxon>Chordata</taxon>
        <taxon>Craniata</taxon>
        <taxon>Vertebrata</taxon>
        <taxon>Euteleostomi</taxon>
        <taxon>Mammalia</taxon>
        <taxon>Eutheria</taxon>
        <taxon>Euarchontoglires</taxon>
        <taxon>Glires</taxon>
        <taxon>Rodentia</taxon>
        <taxon>Hystricomorpha</taxon>
        <taxon>Bathyergidae</taxon>
        <taxon>Fukomys</taxon>
    </lineage>
</organism>
<protein>
    <submittedName>
        <fullName evidence="2">Uncharacterized protein</fullName>
    </submittedName>
</protein>
<feature type="region of interest" description="Disordered" evidence="1">
    <location>
        <begin position="89"/>
        <end position="120"/>
    </location>
</feature>
<feature type="compositionally biased region" description="Basic and acidic residues" evidence="1">
    <location>
        <begin position="89"/>
        <end position="115"/>
    </location>
</feature>
<name>A0A091E4C0_FUKDA</name>
<dbReference type="Proteomes" id="UP000028990">
    <property type="component" value="Unassembled WGS sequence"/>
</dbReference>
<proteinExistence type="predicted"/>
<dbReference type="EMBL" id="KN120802">
    <property type="protein sequence ID" value="KFO37568.1"/>
    <property type="molecule type" value="Genomic_DNA"/>
</dbReference>
<evidence type="ECO:0000256" key="1">
    <source>
        <dbReference type="SAM" id="MobiDB-lite"/>
    </source>
</evidence>
<dbReference type="AlphaFoldDB" id="A0A091E4C0"/>